<organism evidence="3 4">
    <name type="scientific">Gossypium tomentosum</name>
    <name type="common">Hawaiian cotton</name>
    <name type="synonym">Gossypium sandvicense</name>
    <dbReference type="NCBI Taxonomy" id="34277"/>
    <lineage>
        <taxon>Eukaryota</taxon>
        <taxon>Viridiplantae</taxon>
        <taxon>Streptophyta</taxon>
        <taxon>Embryophyta</taxon>
        <taxon>Tracheophyta</taxon>
        <taxon>Spermatophyta</taxon>
        <taxon>Magnoliopsida</taxon>
        <taxon>eudicotyledons</taxon>
        <taxon>Gunneridae</taxon>
        <taxon>Pentapetalae</taxon>
        <taxon>rosids</taxon>
        <taxon>malvids</taxon>
        <taxon>Malvales</taxon>
        <taxon>Malvaceae</taxon>
        <taxon>Malvoideae</taxon>
        <taxon>Gossypium</taxon>
    </lineage>
</organism>
<keyword evidence="2" id="KW-0548">Nucleotidyltransferase</keyword>
<proteinExistence type="predicted"/>
<dbReference type="EMBL" id="CM017626">
    <property type="protein sequence ID" value="TYH76058.1"/>
    <property type="molecule type" value="Genomic_DNA"/>
</dbReference>
<reference evidence="3 4" key="1">
    <citation type="submission" date="2019-07" db="EMBL/GenBank/DDBJ databases">
        <title>WGS assembly of Gossypium tomentosum.</title>
        <authorList>
            <person name="Chen Z.J."/>
            <person name="Sreedasyam A."/>
            <person name="Ando A."/>
            <person name="Song Q."/>
            <person name="De L."/>
            <person name="Hulse-Kemp A."/>
            <person name="Ding M."/>
            <person name="Ye W."/>
            <person name="Kirkbride R."/>
            <person name="Jenkins J."/>
            <person name="Plott C."/>
            <person name="Lovell J."/>
            <person name="Lin Y.-M."/>
            <person name="Vaughn R."/>
            <person name="Liu B."/>
            <person name="Li W."/>
            <person name="Simpson S."/>
            <person name="Scheffler B."/>
            <person name="Saski C."/>
            <person name="Grover C."/>
            <person name="Hu G."/>
            <person name="Conover J."/>
            <person name="Carlson J."/>
            <person name="Shu S."/>
            <person name="Boston L."/>
            <person name="Williams M."/>
            <person name="Peterson D."/>
            <person name="Mcgee K."/>
            <person name="Jones D."/>
            <person name="Wendel J."/>
            <person name="Stelly D."/>
            <person name="Grimwood J."/>
            <person name="Schmutz J."/>
        </authorList>
    </citation>
    <scope>NUCLEOTIDE SEQUENCE [LARGE SCALE GENOMIC DNA]</scope>
    <source>
        <strain evidence="3">7179.01</strain>
    </source>
</reference>
<dbReference type="Gene3D" id="3.90.550.10">
    <property type="entry name" value="Spore Coat Polysaccharide Biosynthesis Protein SpsA, Chain A"/>
    <property type="match status" value="1"/>
</dbReference>
<name>A0A5D2L9X1_GOSTO</name>
<accession>A0A5D2L9X1</accession>
<gene>
    <name evidence="3" type="ORF">ES332_D04G059700v1</name>
</gene>
<sequence length="216" mass="24613">MQVTAVLIAAGNKLLLKIHGNKSTSKEVIHIPLYRSEVIYGGTWFSSSRKFVPSFVFAIYTRFTSLASLRLHLPFIYSTKNASYLSFFFLTYRARLIFIMSLKSNISLKSLKSKTLLRSLWAKRRIQLEPNNLLHFWIHFIFQFHQLPNFISQRYINSCALSDITESKQLLDKLVVVKYNGALGKNMGFGGPKWGLENTIKGKTSDIVIPSQAVAS</sequence>
<evidence type="ECO:0000313" key="3">
    <source>
        <dbReference type="EMBL" id="TYH76058.1"/>
    </source>
</evidence>
<dbReference type="Proteomes" id="UP000322667">
    <property type="component" value="Chromosome D04"/>
</dbReference>
<keyword evidence="1" id="KW-0808">Transferase</keyword>
<protein>
    <submittedName>
        <fullName evidence="3">Uncharacterized protein</fullName>
    </submittedName>
</protein>
<dbReference type="Pfam" id="PF01704">
    <property type="entry name" value="UDPGP"/>
    <property type="match status" value="1"/>
</dbReference>
<dbReference type="GO" id="GO:0070569">
    <property type="term" value="F:uridylyltransferase activity"/>
    <property type="evidence" value="ECO:0007669"/>
    <property type="project" value="InterPro"/>
</dbReference>
<dbReference type="InterPro" id="IPR002618">
    <property type="entry name" value="UDPGP_fam"/>
</dbReference>
<dbReference type="InterPro" id="IPR029044">
    <property type="entry name" value="Nucleotide-diphossugar_trans"/>
</dbReference>
<keyword evidence="4" id="KW-1185">Reference proteome</keyword>
<evidence type="ECO:0000313" key="4">
    <source>
        <dbReference type="Proteomes" id="UP000322667"/>
    </source>
</evidence>
<dbReference type="AlphaFoldDB" id="A0A5D2L9X1"/>
<evidence type="ECO:0000256" key="2">
    <source>
        <dbReference type="ARBA" id="ARBA00022695"/>
    </source>
</evidence>
<evidence type="ECO:0000256" key="1">
    <source>
        <dbReference type="ARBA" id="ARBA00022679"/>
    </source>
</evidence>